<dbReference type="GeneID" id="54402556"/>
<reference evidence="1" key="1">
    <citation type="journal article" date="2020" name="Stud. Mycol.">
        <title>101 Dothideomycetes genomes: a test case for predicting lifestyles and emergence of pathogens.</title>
        <authorList>
            <person name="Haridas S."/>
            <person name="Albert R."/>
            <person name="Binder M."/>
            <person name="Bloem J."/>
            <person name="Labutti K."/>
            <person name="Salamov A."/>
            <person name="Andreopoulos B."/>
            <person name="Baker S."/>
            <person name="Barry K."/>
            <person name="Bills G."/>
            <person name="Bluhm B."/>
            <person name="Cannon C."/>
            <person name="Castanera R."/>
            <person name="Culley D."/>
            <person name="Daum C."/>
            <person name="Ezra D."/>
            <person name="Gonzalez J."/>
            <person name="Henrissat B."/>
            <person name="Kuo A."/>
            <person name="Liang C."/>
            <person name="Lipzen A."/>
            <person name="Lutzoni F."/>
            <person name="Magnuson J."/>
            <person name="Mondo S."/>
            <person name="Nolan M."/>
            <person name="Ohm R."/>
            <person name="Pangilinan J."/>
            <person name="Park H.-J."/>
            <person name="Ramirez L."/>
            <person name="Alfaro M."/>
            <person name="Sun H."/>
            <person name="Tritt A."/>
            <person name="Yoshinaga Y."/>
            <person name="Zwiers L.-H."/>
            <person name="Turgeon B."/>
            <person name="Goodwin S."/>
            <person name="Spatafora J."/>
            <person name="Crous P."/>
            <person name="Grigoriev I."/>
        </authorList>
    </citation>
    <scope>NUCLEOTIDE SEQUENCE</scope>
    <source>
        <strain evidence="1">CBS 119687</strain>
    </source>
</reference>
<name>A0A6A5ZWD9_9PLEO</name>
<evidence type="ECO:0000313" key="2">
    <source>
        <dbReference type="Proteomes" id="UP000799771"/>
    </source>
</evidence>
<organism evidence="1 2">
    <name type="scientific">Dothidotthia symphoricarpi CBS 119687</name>
    <dbReference type="NCBI Taxonomy" id="1392245"/>
    <lineage>
        <taxon>Eukaryota</taxon>
        <taxon>Fungi</taxon>
        <taxon>Dikarya</taxon>
        <taxon>Ascomycota</taxon>
        <taxon>Pezizomycotina</taxon>
        <taxon>Dothideomycetes</taxon>
        <taxon>Pleosporomycetidae</taxon>
        <taxon>Pleosporales</taxon>
        <taxon>Dothidotthiaceae</taxon>
        <taxon>Dothidotthia</taxon>
    </lineage>
</organism>
<sequence length="101" mass="11118">MAYSLLRGPAKANYCTCMHLLDTHWLISAAVYAQVFHQCAIRAGTAAVVYLIGDLDGLFSSRGPARLQFGSSVYLDFLLPRLSRILLIISEQVRGRLASNC</sequence>
<keyword evidence="2" id="KW-1185">Reference proteome</keyword>
<dbReference type="EMBL" id="ML977521">
    <property type="protein sequence ID" value="KAF2124062.1"/>
    <property type="molecule type" value="Genomic_DNA"/>
</dbReference>
<dbReference type="Proteomes" id="UP000799771">
    <property type="component" value="Unassembled WGS sequence"/>
</dbReference>
<evidence type="ECO:0000313" key="1">
    <source>
        <dbReference type="EMBL" id="KAF2124062.1"/>
    </source>
</evidence>
<dbReference type="RefSeq" id="XP_033518455.1">
    <property type="nucleotide sequence ID" value="XM_033662124.1"/>
</dbReference>
<protein>
    <submittedName>
        <fullName evidence="1">Uncharacterized protein</fullName>
    </submittedName>
</protein>
<gene>
    <name evidence="1" type="ORF">P153DRAFT_143641</name>
</gene>
<accession>A0A6A5ZWD9</accession>
<dbReference type="AlphaFoldDB" id="A0A6A5ZWD9"/>
<proteinExistence type="predicted"/>